<dbReference type="SMART" id="SM00471">
    <property type="entry name" value="HDc"/>
    <property type="match status" value="1"/>
</dbReference>
<organism evidence="8 9">
    <name type="scientific">Symbiodinium pilosum</name>
    <name type="common">Dinoflagellate</name>
    <dbReference type="NCBI Taxonomy" id="2952"/>
    <lineage>
        <taxon>Eukaryota</taxon>
        <taxon>Sar</taxon>
        <taxon>Alveolata</taxon>
        <taxon>Dinophyceae</taxon>
        <taxon>Suessiales</taxon>
        <taxon>Symbiodiniaceae</taxon>
        <taxon>Symbiodinium</taxon>
    </lineage>
</organism>
<evidence type="ECO:0000256" key="4">
    <source>
        <dbReference type="PIRSR" id="PIRSR623088-3"/>
    </source>
</evidence>
<keyword evidence="1 4" id="KW-0479">Metal-binding</keyword>
<dbReference type="Gene3D" id="1.10.1300.10">
    <property type="entry name" value="3'5'-cyclic nucleotide phosphodiesterase, catalytic domain"/>
    <property type="match status" value="1"/>
</dbReference>
<feature type="binding site" evidence="4">
    <location>
        <position position="283"/>
    </location>
    <ligand>
        <name>Zn(2+)</name>
        <dbReference type="ChEBI" id="CHEBI:29105"/>
        <label>1</label>
    </ligand>
</feature>
<dbReference type="PROSITE" id="PS51845">
    <property type="entry name" value="PDEASE_I_2"/>
    <property type="match status" value="1"/>
</dbReference>
<feature type="compositionally biased region" description="Low complexity" evidence="6">
    <location>
        <begin position="137"/>
        <end position="148"/>
    </location>
</feature>
<feature type="domain" description="PDEase" evidence="7">
    <location>
        <begin position="154"/>
        <end position="450"/>
    </location>
</feature>
<feature type="binding site" evidence="4">
    <location>
        <position position="417"/>
    </location>
    <ligand>
        <name>Zn(2+)</name>
        <dbReference type="ChEBI" id="CHEBI:29105"/>
        <label>1</label>
    </ligand>
</feature>
<dbReference type="GO" id="GO:0046872">
    <property type="term" value="F:metal ion binding"/>
    <property type="evidence" value="ECO:0007669"/>
    <property type="project" value="UniProtKB-KW"/>
</dbReference>
<dbReference type="PRINTS" id="PR00387">
    <property type="entry name" value="PDIESTERASE1"/>
</dbReference>
<feature type="binding site" evidence="4">
    <location>
        <position position="247"/>
    </location>
    <ligand>
        <name>Zn(2+)</name>
        <dbReference type="ChEBI" id="CHEBI:29105"/>
        <label>1</label>
    </ligand>
</feature>
<dbReference type="GO" id="GO:0007165">
    <property type="term" value="P:signal transduction"/>
    <property type="evidence" value="ECO:0007669"/>
    <property type="project" value="InterPro"/>
</dbReference>
<dbReference type="CDD" id="cd00077">
    <property type="entry name" value="HDc"/>
    <property type="match status" value="1"/>
</dbReference>
<evidence type="ECO:0000259" key="7">
    <source>
        <dbReference type="PROSITE" id="PS51845"/>
    </source>
</evidence>
<evidence type="ECO:0000256" key="5">
    <source>
        <dbReference type="RuleBase" id="RU363067"/>
    </source>
</evidence>
<dbReference type="InterPro" id="IPR002073">
    <property type="entry name" value="PDEase_catalytic_dom"/>
</dbReference>
<feature type="binding site" evidence="4">
    <location>
        <position position="284"/>
    </location>
    <ligand>
        <name>Zn(2+)</name>
        <dbReference type="ChEBI" id="CHEBI:29105"/>
        <label>1</label>
    </ligand>
</feature>
<evidence type="ECO:0000256" key="6">
    <source>
        <dbReference type="SAM" id="MobiDB-lite"/>
    </source>
</evidence>
<dbReference type="EC" id="3.1.4.-" evidence="5"/>
<dbReference type="InterPro" id="IPR023174">
    <property type="entry name" value="PDEase_CS"/>
</dbReference>
<reference evidence="8" key="1">
    <citation type="submission" date="2021-02" db="EMBL/GenBank/DDBJ databases">
        <authorList>
            <person name="Dougan E. K."/>
            <person name="Rhodes N."/>
            <person name="Thang M."/>
            <person name="Chan C."/>
        </authorList>
    </citation>
    <scope>NUCLEOTIDE SEQUENCE</scope>
</reference>
<evidence type="ECO:0000313" key="9">
    <source>
        <dbReference type="Proteomes" id="UP000649617"/>
    </source>
</evidence>
<comment type="cofactor">
    <cofactor evidence="5">
        <name>a divalent metal cation</name>
        <dbReference type="ChEBI" id="CHEBI:60240"/>
    </cofactor>
    <text evidence="5">Binds 2 divalent metal cations per subunit. Site 1 may preferentially bind zinc ions, while site 2 has a preference for magnesium and/or manganese ions.</text>
</comment>
<evidence type="ECO:0000256" key="1">
    <source>
        <dbReference type="ARBA" id="ARBA00022723"/>
    </source>
</evidence>
<evidence type="ECO:0000256" key="3">
    <source>
        <dbReference type="PIRSR" id="PIRSR623088-1"/>
    </source>
</evidence>
<proteinExistence type="inferred from homology"/>
<feature type="region of interest" description="Disordered" evidence="6">
    <location>
        <begin position="18"/>
        <end position="44"/>
    </location>
</feature>
<gene>
    <name evidence="8" type="primary">PDE4D</name>
    <name evidence="8" type="ORF">SPIL2461_LOCUS5213</name>
</gene>
<keyword evidence="9" id="KW-1185">Reference proteome</keyword>
<dbReference type="AlphaFoldDB" id="A0A812M1L5"/>
<keyword evidence="2 5" id="KW-0378">Hydrolase</keyword>
<dbReference type="InterPro" id="IPR023088">
    <property type="entry name" value="PDEase"/>
</dbReference>
<dbReference type="GO" id="GO:0004114">
    <property type="term" value="F:3',5'-cyclic-nucleotide phosphodiesterase activity"/>
    <property type="evidence" value="ECO:0007669"/>
    <property type="project" value="InterPro"/>
</dbReference>
<protein>
    <recommendedName>
        <fullName evidence="5">Phosphodiesterase</fullName>
        <ecNumber evidence="5">3.1.4.-</ecNumber>
    </recommendedName>
</protein>
<evidence type="ECO:0000256" key="2">
    <source>
        <dbReference type="ARBA" id="ARBA00022801"/>
    </source>
</evidence>
<comment type="caution">
    <text evidence="8">The sequence shown here is derived from an EMBL/GenBank/DDBJ whole genome shotgun (WGS) entry which is preliminary data.</text>
</comment>
<evidence type="ECO:0000313" key="8">
    <source>
        <dbReference type="EMBL" id="CAE7256402.1"/>
    </source>
</evidence>
<feature type="region of interest" description="Disordered" evidence="6">
    <location>
        <begin position="129"/>
        <end position="148"/>
    </location>
</feature>
<dbReference type="Proteomes" id="UP000649617">
    <property type="component" value="Unassembled WGS sequence"/>
</dbReference>
<dbReference type="OrthoDB" id="342865at2759"/>
<sequence length="450" mass="49991">MCRVLQLHDARALRKKDRAMSLGYGGDSPPASPSRREAAANKHKGGVERLMLSVRAKIGDALDTDGLPQEAAQLLAEAEALLRKGEQELAKPRLERIAAGIDAEDMFLGADEHAKRYLMHTFTDLDPDASAGHQATSPSRRVSDSISSPKASAKKALHAEGVAKLLEKAGHFDFDALSFAALPEVQDKPITTLGTYLLSSCGYISGLEEHGWVDCPPGATFEGRVARFLRELDRRYLAKAIYHSSAHATDVMATTCWFLRQPYFMQRTSLLDYTMSVVAGAMHDVGHPGRNNEYQKATMSELALTYNDQSVLENFHAATAFEILTQKEDCNWFVLLSRDFRLDGDAPEAEPVNLQKYVRRLLITIILGTDMAKHRNHQNDMLKLAEEETGSSTDLPHGQAALERKELLLQNIVHAADISNPTKPRKMMLEWTRRITLEFWAQATSVSAHE</sequence>
<dbReference type="PROSITE" id="PS00126">
    <property type="entry name" value="PDEASE_I_1"/>
    <property type="match status" value="1"/>
</dbReference>
<feature type="binding site" evidence="4">
    <location>
        <position position="284"/>
    </location>
    <ligand>
        <name>Zn(2+)</name>
        <dbReference type="ChEBI" id="CHEBI:29105"/>
        <label>2</label>
    </ligand>
</feature>
<comment type="similarity">
    <text evidence="5">Belongs to the cyclic nucleotide phosphodiesterase family.</text>
</comment>
<dbReference type="EMBL" id="CAJNIZ010007236">
    <property type="protein sequence ID" value="CAE7256402.1"/>
    <property type="molecule type" value="Genomic_DNA"/>
</dbReference>
<name>A0A812M1L5_SYMPI</name>
<accession>A0A812M1L5</accession>
<dbReference type="SUPFAM" id="SSF109604">
    <property type="entry name" value="HD-domain/PDEase-like"/>
    <property type="match status" value="1"/>
</dbReference>
<dbReference type="InterPro" id="IPR036971">
    <property type="entry name" value="PDEase_catalytic_dom_sf"/>
</dbReference>
<dbReference type="InterPro" id="IPR003607">
    <property type="entry name" value="HD/PDEase_dom"/>
</dbReference>
<dbReference type="Pfam" id="PF00233">
    <property type="entry name" value="PDEase_I"/>
    <property type="match status" value="1"/>
</dbReference>
<feature type="active site" description="Proton donor" evidence="3">
    <location>
        <position position="243"/>
    </location>
</feature>
<dbReference type="PANTHER" id="PTHR11347">
    <property type="entry name" value="CYCLIC NUCLEOTIDE PHOSPHODIESTERASE"/>
    <property type="match status" value="1"/>
</dbReference>